<dbReference type="PANTHER" id="PTHR33922">
    <property type="entry name" value="OS01G0888066 PROTEIN-RELATED"/>
    <property type="match status" value="1"/>
</dbReference>
<name>A0A834WR31_9FABA</name>
<feature type="compositionally biased region" description="Basic and acidic residues" evidence="1">
    <location>
        <begin position="24"/>
        <end position="42"/>
    </location>
</feature>
<feature type="compositionally biased region" description="Basic and acidic residues" evidence="1">
    <location>
        <begin position="94"/>
        <end position="108"/>
    </location>
</feature>
<proteinExistence type="predicted"/>
<feature type="compositionally biased region" description="Low complexity" evidence="1">
    <location>
        <begin position="195"/>
        <end position="214"/>
    </location>
</feature>
<keyword evidence="3" id="KW-1185">Reference proteome</keyword>
<feature type="compositionally biased region" description="Low complexity" evidence="1">
    <location>
        <begin position="109"/>
        <end position="129"/>
    </location>
</feature>
<dbReference type="OrthoDB" id="778913at2759"/>
<dbReference type="EMBL" id="JAAIUW010000006">
    <property type="protein sequence ID" value="KAF7828651.1"/>
    <property type="molecule type" value="Genomic_DNA"/>
</dbReference>
<feature type="region of interest" description="Disordered" evidence="1">
    <location>
        <begin position="267"/>
        <end position="286"/>
    </location>
</feature>
<comment type="caution">
    <text evidence="2">The sequence shown here is derived from an EMBL/GenBank/DDBJ whole genome shotgun (WGS) entry which is preliminary data.</text>
</comment>
<accession>A0A834WR31</accession>
<dbReference type="Proteomes" id="UP000634136">
    <property type="component" value="Unassembled WGS sequence"/>
</dbReference>
<feature type="region of interest" description="Disordered" evidence="1">
    <location>
        <begin position="87"/>
        <end position="158"/>
    </location>
</feature>
<feature type="region of interest" description="Disordered" evidence="1">
    <location>
        <begin position="191"/>
        <end position="214"/>
    </location>
</feature>
<organism evidence="2 3">
    <name type="scientific">Senna tora</name>
    <dbReference type="NCBI Taxonomy" id="362788"/>
    <lineage>
        <taxon>Eukaryota</taxon>
        <taxon>Viridiplantae</taxon>
        <taxon>Streptophyta</taxon>
        <taxon>Embryophyta</taxon>
        <taxon>Tracheophyta</taxon>
        <taxon>Spermatophyta</taxon>
        <taxon>Magnoliopsida</taxon>
        <taxon>eudicotyledons</taxon>
        <taxon>Gunneridae</taxon>
        <taxon>Pentapetalae</taxon>
        <taxon>rosids</taxon>
        <taxon>fabids</taxon>
        <taxon>Fabales</taxon>
        <taxon>Fabaceae</taxon>
        <taxon>Caesalpinioideae</taxon>
        <taxon>Cassia clade</taxon>
        <taxon>Senna</taxon>
    </lineage>
</organism>
<feature type="compositionally biased region" description="Polar residues" evidence="1">
    <location>
        <begin position="11"/>
        <end position="23"/>
    </location>
</feature>
<dbReference type="AlphaFoldDB" id="A0A834WR31"/>
<evidence type="ECO:0000256" key="1">
    <source>
        <dbReference type="SAM" id="MobiDB-lite"/>
    </source>
</evidence>
<gene>
    <name evidence="2" type="ORF">G2W53_019815</name>
</gene>
<evidence type="ECO:0000313" key="3">
    <source>
        <dbReference type="Proteomes" id="UP000634136"/>
    </source>
</evidence>
<reference evidence="2" key="1">
    <citation type="submission" date="2020-09" db="EMBL/GenBank/DDBJ databases">
        <title>Genome-Enabled Discovery of Anthraquinone Biosynthesis in Senna tora.</title>
        <authorList>
            <person name="Kang S.-H."/>
            <person name="Pandey R.P."/>
            <person name="Lee C.-M."/>
            <person name="Sim J.-S."/>
            <person name="Jeong J.-T."/>
            <person name="Choi B.-S."/>
            <person name="Jung M."/>
            <person name="Ginzburg D."/>
            <person name="Zhao K."/>
            <person name="Won S.Y."/>
            <person name="Oh T.-J."/>
            <person name="Yu Y."/>
            <person name="Kim N.-H."/>
            <person name="Lee O.R."/>
            <person name="Lee T.-H."/>
            <person name="Bashyal P."/>
            <person name="Kim T.-S."/>
            <person name="Lee W.-H."/>
            <person name="Kawkins C."/>
            <person name="Kim C.-K."/>
            <person name="Kim J.S."/>
            <person name="Ahn B.O."/>
            <person name="Rhee S.Y."/>
            <person name="Sohng J.K."/>
        </authorList>
    </citation>
    <scope>NUCLEOTIDE SEQUENCE</scope>
    <source>
        <tissue evidence="2">Leaf</tissue>
    </source>
</reference>
<sequence>MDRNSIAYGKSKTSSNSISQAEQQKQEDAQSRKADSSSHNDNIETPEEEFDFRLWGGPFWKNSEEMCTADEVFFQGQILPLLQRRNKDQRRLKRCESRSDNSTEHEYSYSHSRSNSSRSSSVRSQNSSNITTPKVSKPTSQNRFHTHPSPKPQLIRVPIPRQASVGRKSSTWDFFRLGVVPAPEIELQDLKVRRTTSNSNSSSNSGTTKSSTITHYRDKSNHGLLFLSSCKCSIETEPLNTVVINSGTKSTNETESETHAVKEKVVLEMKKQKQREKQGKKDMSRRRTFEWLKELSHASYPQEEALILNS</sequence>
<evidence type="ECO:0000313" key="2">
    <source>
        <dbReference type="EMBL" id="KAF7828651.1"/>
    </source>
</evidence>
<protein>
    <submittedName>
        <fullName evidence="2">Putative vacuolar protein sorting-associated protein 13B</fullName>
    </submittedName>
</protein>
<feature type="region of interest" description="Disordered" evidence="1">
    <location>
        <begin position="1"/>
        <end position="49"/>
    </location>
</feature>
<dbReference type="PANTHER" id="PTHR33922:SF2">
    <property type="entry name" value="OS07G0589600 PROTEIN"/>
    <property type="match status" value="1"/>
</dbReference>
<feature type="compositionally biased region" description="Polar residues" evidence="1">
    <location>
        <begin position="130"/>
        <end position="143"/>
    </location>
</feature>